<proteinExistence type="predicted"/>
<evidence type="ECO:0000313" key="2">
    <source>
        <dbReference type="Proteomes" id="UP001732700"/>
    </source>
</evidence>
<protein>
    <submittedName>
        <fullName evidence="1">Uncharacterized protein</fullName>
    </submittedName>
</protein>
<keyword evidence="2" id="KW-1185">Reference proteome</keyword>
<dbReference type="Proteomes" id="UP001732700">
    <property type="component" value="Chromosome 2A"/>
</dbReference>
<evidence type="ECO:0000313" key="1">
    <source>
        <dbReference type="EnsemblPlants" id="AVESA.00010b.r2.2AG0258430.1.CDS"/>
    </source>
</evidence>
<organism evidence="1 2">
    <name type="scientific">Avena sativa</name>
    <name type="common">Oat</name>
    <dbReference type="NCBI Taxonomy" id="4498"/>
    <lineage>
        <taxon>Eukaryota</taxon>
        <taxon>Viridiplantae</taxon>
        <taxon>Streptophyta</taxon>
        <taxon>Embryophyta</taxon>
        <taxon>Tracheophyta</taxon>
        <taxon>Spermatophyta</taxon>
        <taxon>Magnoliopsida</taxon>
        <taxon>Liliopsida</taxon>
        <taxon>Poales</taxon>
        <taxon>Poaceae</taxon>
        <taxon>BOP clade</taxon>
        <taxon>Pooideae</taxon>
        <taxon>Poodae</taxon>
        <taxon>Poeae</taxon>
        <taxon>Poeae Chloroplast Group 1 (Aveneae type)</taxon>
        <taxon>Aveninae</taxon>
        <taxon>Avena</taxon>
    </lineage>
</organism>
<accession>A0ACD5UIM7</accession>
<reference evidence="1" key="2">
    <citation type="submission" date="2025-09" db="UniProtKB">
        <authorList>
            <consortium name="EnsemblPlants"/>
        </authorList>
    </citation>
    <scope>IDENTIFICATION</scope>
</reference>
<reference evidence="1" key="1">
    <citation type="submission" date="2021-05" db="EMBL/GenBank/DDBJ databases">
        <authorList>
            <person name="Scholz U."/>
            <person name="Mascher M."/>
            <person name="Fiebig A."/>
        </authorList>
    </citation>
    <scope>NUCLEOTIDE SEQUENCE [LARGE SCALE GENOMIC DNA]</scope>
</reference>
<name>A0ACD5UIM7_AVESA</name>
<dbReference type="EnsemblPlants" id="AVESA.00010b.r2.2AG0258430.1">
    <property type="protein sequence ID" value="AVESA.00010b.r2.2AG0258430.1.CDS"/>
    <property type="gene ID" value="AVESA.00010b.r2.2AG0258430"/>
</dbReference>
<sequence length="596" mass="67212">MRNREYDCITRFDVEPTTTSLRATKLPTLLNSPTQSTAVLPASFSPHAAVSRKSSSMDDSGAEPKIMSLDLLREITNGFSDERMLGRGSFGIVYEGVQRDGEKIAVKKLYDMLGLDDKHFQNEFKNLTSLRHRNIVRLVGYCHHTEEVKLEHEGKLIVAEKIHRAICLEYMPNGSLDKYLSDECDKYDWHTGYGIIKGISQGLNYLHNEIKQPIFHLDLKPANILLDKDMVPRIADFGMSRLFGDERTRATKSSLGTIGYLPPEYINNQLVSRKFDIFSLGVVIINIMAGRSAYFNMDQIPSQEFTNLVQKKWTNRLYETSNLMKAYSEQVKICIEIGLNCVQEDRHKRPTINVIVDRLNETETECNYAATKDQLLTNQPRGTYGLMPYSLSPTQNEAAFQNMVQPVNQGSSMRSLNSELFPNLLPRLINSMQLGGLYPTPPGMQYHASYFLWHYPGLYPGGATNTHPYMNSHNSTEVPSGNGTFPSSSTSRSPGLRIEGPPGANLFICHIPQEFGDQDLANAFQSFGRVLSAKVFVDKATRASKCFGFVSYHFPAAAQAAISMMNGFQIGGKKLKVQLKREKQVQLYNKVYRHHN</sequence>